<dbReference type="EMBL" id="CAFBON010000371">
    <property type="protein sequence ID" value="CAB5013201.1"/>
    <property type="molecule type" value="Genomic_DNA"/>
</dbReference>
<evidence type="ECO:0000313" key="9">
    <source>
        <dbReference type="EMBL" id="CAB4729216.1"/>
    </source>
</evidence>
<dbReference type="PROSITE" id="PS50928">
    <property type="entry name" value="ABC_TM1"/>
    <property type="match status" value="1"/>
</dbReference>
<dbReference type="SUPFAM" id="SSF161098">
    <property type="entry name" value="MetI-like"/>
    <property type="match status" value="1"/>
</dbReference>
<evidence type="ECO:0000313" key="11">
    <source>
        <dbReference type="EMBL" id="CAB4861998.1"/>
    </source>
</evidence>
<evidence type="ECO:0000259" key="8">
    <source>
        <dbReference type="PROSITE" id="PS50928"/>
    </source>
</evidence>
<feature type="domain" description="ABC transmembrane type-1" evidence="8">
    <location>
        <begin position="61"/>
        <end position="246"/>
    </location>
</feature>
<evidence type="ECO:0000256" key="3">
    <source>
        <dbReference type="ARBA" id="ARBA00022475"/>
    </source>
</evidence>
<sequence length="261" mass="28475">MNRRPLRGSERALAGLIGLTVFFGLWELLVRSLHIRPFVLRAPSQALHDIWEAPRFYWTQALTTGREALVGFLIALVIAVLWGAAMAASNILDAASTPVLVLVMVTPFATYAPSAVLWLGAGWRPIEFIIALACLPAFVIAAADGMRSADSASRELLRSVDASRWEVLWRLRLPAALPSLFTAARWNIGLSLVIAYLVEGYALVTRGLGAWGKRYASFNNANGVWAVVFCMAALGVVGMLALATLRSRVLHWHASERRPAA</sequence>
<dbReference type="EMBL" id="CAEZYY010000012">
    <property type="protein sequence ID" value="CAB4752886.1"/>
    <property type="molecule type" value="Genomic_DNA"/>
</dbReference>
<comment type="subcellular location">
    <subcellularLocation>
        <location evidence="1">Cell membrane</location>
        <topology evidence="1">Multi-pass membrane protein</topology>
    </subcellularLocation>
</comment>
<protein>
    <submittedName>
        <fullName evidence="9">Unannotated protein</fullName>
    </submittedName>
</protein>
<feature type="transmembrane region" description="Helical" evidence="7">
    <location>
        <begin position="68"/>
        <end position="87"/>
    </location>
</feature>
<feature type="transmembrane region" description="Helical" evidence="7">
    <location>
        <begin position="99"/>
        <end position="120"/>
    </location>
</feature>
<feature type="transmembrane region" description="Helical" evidence="7">
    <location>
        <begin position="126"/>
        <end position="146"/>
    </location>
</feature>
<evidence type="ECO:0000313" key="13">
    <source>
        <dbReference type="EMBL" id="CAB5053968.1"/>
    </source>
</evidence>
<dbReference type="PANTHER" id="PTHR30151:SF0">
    <property type="entry name" value="ABC TRANSPORTER PERMEASE PROTEIN MJ0413-RELATED"/>
    <property type="match status" value="1"/>
</dbReference>
<evidence type="ECO:0000313" key="10">
    <source>
        <dbReference type="EMBL" id="CAB4752886.1"/>
    </source>
</evidence>
<keyword evidence="4 7" id="KW-0812">Transmembrane</keyword>
<dbReference type="InterPro" id="IPR035906">
    <property type="entry name" value="MetI-like_sf"/>
</dbReference>
<dbReference type="PANTHER" id="PTHR30151">
    <property type="entry name" value="ALKANE SULFONATE ABC TRANSPORTER-RELATED, MEMBRANE SUBUNIT"/>
    <property type="match status" value="1"/>
</dbReference>
<keyword evidence="6 7" id="KW-0472">Membrane</keyword>
<name>A0A6J6S346_9ZZZZ</name>
<feature type="transmembrane region" description="Helical" evidence="7">
    <location>
        <begin position="12"/>
        <end position="30"/>
    </location>
</feature>
<dbReference type="EMBL" id="CAFBLR010000013">
    <property type="protein sequence ID" value="CAB4861998.1"/>
    <property type="molecule type" value="Genomic_DNA"/>
</dbReference>
<dbReference type="EMBL" id="CAFBQP010000007">
    <property type="protein sequence ID" value="CAB5053968.1"/>
    <property type="molecule type" value="Genomic_DNA"/>
</dbReference>
<dbReference type="Pfam" id="PF00528">
    <property type="entry name" value="BPD_transp_1"/>
    <property type="match status" value="1"/>
</dbReference>
<dbReference type="GO" id="GO:0005886">
    <property type="term" value="C:plasma membrane"/>
    <property type="evidence" value="ECO:0007669"/>
    <property type="project" value="UniProtKB-SubCell"/>
</dbReference>
<feature type="transmembrane region" description="Helical" evidence="7">
    <location>
        <begin position="186"/>
        <end position="204"/>
    </location>
</feature>
<dbReference type="CDD" id="cd06261">
    <property type="entry name" value="TM_PBP2"/>
    <property type="match status" value="1"/>
</dbReference>
<accession>A0A6J6S346</accession>
<dbReference type="AlphaFoldDB" id="A0A6J6S346"/>
<evidence type="ECO:0000256" key="1">
    <source>
        <dbReference type="ARBA" id="ARBA00004651"/>
    </source>
</evidence>
<dbReference type="Gene3D" id="1.10.3720.10">
    <property type="entry name" value="MetI-like"/>
    <property type="match status" value="1"/>
</dbReference>
<organism evidence="9">
    <name type="scientific">freshwater metagenome</name>
    <dbReference type="NCBI Taxonomy" id="449393"/>
    <lineage>
        <taxon>unclassified sequences</taxon>
        <taxon>metagenomes</taxon>
        <taxon>ecological metagenomes</taxon>
    </lineage>
</organism>
<evidence type="ECO:0000313" key="12">
    <source>
        <dbReference type="EMBL" id="CAB5013201.1"/>
    </source>
</evidence>
<dbReference type="InterPro" id="IPR000515">
    <property type="entry name" value="MetI-like"/>
</dbReference>
<evidence type="ECO:0000256" key="6">
    <source>
        <dbReference type="ARBA" id="ARBA00023136"/>
    </source>
</evidence>
<dbReference type="GO" id="GO:0055085">
    <property type="term" value="P:transmembrane transport"/>
    <property type="evidence" value="ECO:0007669"/>
    <property type="project" value="InterPro"/>
</dbReference>
<reference evidence="9" key="1">
    <citation type="submission" date="2020-05" db="EMBL/GenBank/DDBJ databases">
        <authorList>
            <person name="Chiriac C."/>
            <person name="Salcher M."/>
            <person name="Ghai R."/>
            <person name="Kavagutti S V."/>
        </authorList>
    </citation>
    <scope>NUCLEOTIDE SEQUENCE</scope>
</reference>
<evidence type="ECO:0000256" key="2">
    <source>
        <dbReference type="ARBA" id="ARBA00022448"/>
    </source>
</evidence>
<keyword evidence="5 7" id="KW-1133">Transmembrane helix</keyword>
<keyword evidence="3" id="KW-1003">Cell membrane</keyword>
<proteinExistence type="predicted"/>
<gene>
    <name evidence="9" type="ORF">UFOPK2602_02234</name>
    <name evidence="10" type="ORF">UFOPK2806_01122</name>
    <name evidence="11" type="ORF">UFOPK3417_00277</name>
    <name evidence="12" type="ORF">UFOPK3954_02420</name>
    <name evidence="13" type="ORF">UFOPK4306_00272</name>
</gene>
<dbReference type="EMBL" id="CAEZXX010000219">
    <property type="protein sequence ID" value="CAB4729216.1"/>
    <property type="molecule type" value="Genomic_DNA"/>
</dbReference>
<evidence type="ECO:0000256" key="5">
    <source>
        <dbReference type="ARBA" id="ARBA00022989"/>
    </source>
</evidence>
<keyword evidence="2" id="KW-0813">Transport</keyword>
<evidence type="ECO:0000256" key="7">
    <source>
        <dbReference type="SAM" id="Phobius"/>
    </source>
</evidence>
<feature type="transmembrane region" description="Helical" evidence="7">
    <location>
        <begin position="224"/>
        <end position="245"/>
    </location>
</feature>
<evidence type="ECO:0000256" key="4">
    <source>
        <dbReference type="ARBA" id="ARBA00022692"/>
    </source>
</evidence>